<protein>
    <submittedName>
        <fullName evidence="2">Uncharacterized protein</fullName>
    </submittedName>
</protein>
<dbReference type="Proteomes" id="UP000317494">
    <property type="component" value="Unassembled WGS sequence"/>
</dbReference>
<dbReference type="EMBL" id="QEAN01000090">
    <property type="protein sequence ID" value="TPX49004.1"/>
    <property type="molecule type" value="Genomic_DNA"/>
</dbReference>
<evidence type="ECO:0000313" key="2">
    <source>
        <dbReference type="EMBL" id="TPX49005.1"/>
    </source>
</evidence>
<dbReference type="AlphaFoldDB" id="A0A507DCH8"/>
<organism evidence="2 3">
    <name type="scientific">Synchytrium endobioticum</name>
    <dbReference type="NCBI Taxonomy" id="286115"/>
    <lineage>
        <taxon>Eukaryota</taxon>
        <taxon>Fungi</taxon>
        <taxon>Fungi incertae sedis</taxon>
        <taxon>Chytridiomycota</taxon>
        <taxon>Chytridiomycota incertae sedis</taxon>
        <taxon>Chytridiomycetes</taxon>
        <taxon>Synchytriales</taxon>
        <taxon>Synchytriaceae</taxon>
        <taxon>Synchytrium</taxon>
    </lineage>
</organism>
<comment type="caution">
    <text evidence="2">The sequence shown here is derived from an EMBL/GenBank/DDBJ whole genome shotgun (WGS) entry which is preliminary data.</text>
</comment>
<dbReference type="VEuPathDB" id="FungiDB:SeMB42_g02773"/>
<dbReference type="EMBL" id="QEAN01000090">
    <property type="protein sequence ID" value="TPX49005.1"/>
    <property type="molecule type" value="Genomic_DNA"/>
</dbReference>
<keyword evidence="3" id="KW-1185">Reference proteome</keyword>
<evidence type="ECO:0000313" key="1">
    <source>
        <dbReference type="EMBL" id="TPX49004.1"/>
    </source>
</evidence>
<sequence length="91" mass="10500">MYDTMRRLKGMETEIICNPNSLVLLSTDGRKDKPQSHCVDKLHRVGTRLPSHHHDFVEYGAGAWPWHHYAVLLVPIAKAEGAVYVFWMDVR</sequence>
<evidence type="ECO:0000313" key="3">
    <source>
        <dbReference type="Proteomes" id="UP000317494"/>
    </source>
</evidence>
<name>A0A507DCH8_9FUNG</name>
<reference evidence="2 3" key="1">
    <citation type="journal article" date="2019" name="Sci. Rep.">
        <title>Comparative genomics of chytrid fungi reveal insights into the obligate biotrophic and pathogenic lifestyle of Synchytrium endobioticum.</title>
        <authorList>
            <person name="van de Vossenberg B.T.L.H."/>
            <person name="Warris S."/>
            <person name="Nguyen H.D.T."/>
            <person name="van Gent-Pelzer M.P.E."/>
            <person name="Joly D.L."/>
            <person name="van de Geest H.C."/>
            <person name="Bonants P.J.M."/>
            <person name="Smith D.S."/>
            <person name="Levesque C.A."/>
            <person name="van der Lee T.A.J."/>
        </authorList>
    </citation>
    <scope>NUCLEOTIDE SEQUENCE [LARGE SCALE GENOMIC DNA]</scope>
    <source>
        <strain evidence="2 3">MB42</strain>
    </source>
</reference>
<gene>
    <name evidence="1" type="ORF">SeMB42_g02772</name>
    <name evidence="2" type="ORF">SeMB42_g02773</name>
</gene>
<proteinExistence type="predicted"/>
<accession>A0A507DCH8</accession>
<dbReference type="VEuPathDB" id="FungiDB:SeMB42_g02772"/>